<dbReference type="PROSITE" id="PS50089">
    <property type="entry name" value="ZF_RING_2"/>
    <property type="match status" value="1"/>
</dbReference>
<dbReference type="InterPro" id="IPR017907">
    <property type="entry name" value="Znf_RING_CS"/>
</dbReference>
<organism evidence="8 9">
    <name type="scientific">Austropuccinia psidii MF-1</name>
    <dbReference type="NCBI Taxonomy" id="1389203"/>
    <lineage>
        <taxon>Eukaryota</taxon>
        <taxon>Fungi</taxon>
        <taxon>Dikarya</taxon>
        <taxon>Basidiomycota</taxon>
        <taxon>Pucciniomycotina</taxon>
        <taxon>Pucciniomycetes</taxon>
        <taxon>Pucciniales</taxon>
        <taxon>Sphaerophragmiaceae</taxon>
        <taxon>Austropuccinia</taxon>
    </lineage>
</organism>
<dbReference type="AlphaFoldDB" id="A0A9Q3IML8"/>
<evidence type="ECO:0000256" key="6">
    <source>
        <dbReference type="SAM" id="MobiDB-lite"/>
    </source>
</evidence>
<keyword evidence="1" id="KW-0479">Metal-binding</keyword>
<dbReference type="InterPro" id="IPR027370">
    <property type="entry name" value="Znf-RING_euk"/>
</dbReference>
<evidence type="ECO:0000256" key="1">
    <source>
        <dbReference type="ARBA" id="ARBA00022723"/>
    </source>
</evidence>
<protein>
    <recommendedName>
        <fullName evidence="7">RING-type domain-containing protein</fullName>
    </recommendedName>
</protein>
<dbReference type="SUPFAM" id="SSF57850">
    <property type="entry name" value="RING/U-box"/>
    <property type="match status" value="1"/>
</dbReference>
<feature type="compositionally biased region" description="Basic and acidic residues" evidence="6">
    <location>
        <begin position="285"/>
        <end position="295"/>
    </location>
</feature>
<evidence type="ECO:0000313" key="9">
    <source>
        <dbReference type="Proteomes" id="UP000765509"/>
    </source>
</evidence>
<dbReference type="Proteomes" id="UP000765509">
    <property type="component" value="Unassembled WGS sequence"/>
</dbReference>
<dbReference type="OrthoDB" id="6105938at2759"/>
<evidence type="ECO:0000259" key="7">
    <source>
        <dbReference type="PROSITE" id="PS50089"/>
    </source>
</evidence>
<dbReference type="InterPro" id="IPR013083">
    <property type="entry name" value="Znf_RING/FYVE/PHD"/>
</dbReference>
<keyword evidence="3" id="KW-0862">Zinc</keyword>
<keyword evidence="9" id="KW-1185">Reference proteome</keyword>
<feature type="domain" description="RING-type" evidence="7">
    <location>
        <begin position="463"/>
        <end position="513"/>
    </location>
</feature>
<reference evidence="8" key="1">
    <citation type="submission" date="2021-03" db="EMBL/GenBank/DDBJ databases">
        <title>Draft genome sequence of rust myrtle Austropuccinia psidii MF-1, a brazilian biotype.</title>
        <authorList>
            <person name="Quecine M.C."/>
            <person name="Pachon D.M.R."/>
            <person name="Bonatelli M.L."/>
            <person name="Correr F.H."/>
            <person name="Franceschini L.M."/>
            <person name="Leite T.F."/>
            <person name="Margarido G.R.A."/>
            <person name="Almeida C.A."/>
            <person name="Ferrarezi J.A."/>
            <person name="Labate C.A."/>
        </authorList>
    </citation>
    <scope>NUCLEOTIDE SEQUENCE</scope>
    <source>
        <strain evidence="8">MF-1</strain>
    </source>
</reference>
<dbReference type="GO" id="GO:0008270">
    <property type="term" value="F:zinc ion binding"/>
    <property type="evidence" value="ECO:0007669"/>
    <property type="project" value="UniProtKB-KW"/>
</dbReference>
<comment type="caution">
    <text evidence="8">The sequence shown here is derived from an EMBL/GenBank/DDBJ whole genome shotgun (WGS) entry which is preliminary data.</text>
</comment>
<evidence type="ECO:0000256" key="5">
    <source>
        <dbReference type="SAM" id="Coils"/>
    </source>
</evidence>
<dbReference type="EMBL" id="AVOT02049598">
    <property type="protein sequence ID" value="MBW0544764.1"/>
    <property type="molecule type" value="Genomic_DNA"/>
</dbReference>
<gene>
    <name evidence="8" type="ORF">O181_084479</name>
</gene>
<feature type="region of interest" description="Disordered" evidence="6">
    <location>
        <begin position="249"/>
        <end position="339"/>
    </location>
</feature>
<evidence type="ECO:0000313" key="8">
    <source>
        <dbReference type="EMBL" id="MBW0544764.1"/>
    </source>
</evidence>
<feature type="compositionally biased region" description="Polar residues" evidence="6">
    <location>
        <begin position="249"/>
        <end position="276"/>
    </location>
</feature>
<dbReference type="PROSITE" id="PS00518">
    <property type="entry name" value="ZF_RING_1"/>
    <property type="match status" value="1"/>
</dbReference>
<accession>A0A9Q3IML8</accession>
<keyword evidence="5" id="KW-0175">Coiled coil</keyword>
<evidence type="ECO:0000256" key="4">
    <source>
        <dbReference type="PROSITE-ProRule" id="PRU00175"/>
    </source>
</evidence>
<evidence type="ECO:0000256" key="3">
    <source>
        <dbReference type="ARBA" id="ARBA00022833"/>
    </source>
</evidence>
<feature type="coiled-coil region" evidence="5">
    <location>
        <begin position="355"/>
        <end position="429"/>
    </location>
</feature>
<evidence type="ECO:0000256" key="2">
    <source>
        <dbReference type="ARBA" id="ARBA00022771"/>
    </source>
</evidence>
<dbReference type="Pfam" id="PF13445">
    <property type="entry name" value="zf-RING_UBOX"/>
    <property type="match status" value="1"/>
</dbReference>
<name>A0A9Q3IML8_9BASI</name>
<keyword evidence="2 4" id="KW-0863">Zinc-finger</keyword>
<sequence length="544" mass="61169">MSLISIDECFSSPQQPHIRSERLKVKLKSQSARLTIAELKKAIVKKGYPSLCDPSRITLILPSNYGLILPDDMLASELQPNLNLLALVSSTSRETCHLQADRGLHLSNLLYVYLPHSLKTFIKIPHSLPSSNAGKWINWQTDWSNSFQEIIPQFVNLGFAPNLVQREIKRLEQRRLPDCFQSTSNQSAAGHFVPNLMFRLWDAAGLNRLVNESKKQILHNKVAPSEFEVLSASSCLSLNSDTTQHTIQAASYSSQPSQNPLDSAINSNHLTSSIPSPSVDMGPPSEHESAYDEVFRSSFAPPAPTVHESDCSSDSGTSQSESLARMDWTSGPLNPSVSMSTSSHLSKIIGKLGQLTQERDRLLTHSEQVKQLRQDNFLELSSLLDSQAKKFEMERIQWIEEMQKLQNTNAALREEVQEEVKTVQELLEHVDYMRDAHQSSSEAEATIKVLQEIKMNLSSVVTCSICCEQFGSLSRNFARRPIHLSCGHIFCASCLKQDWSHRHEMGLEPEARCFNKCQTFDINRLGEIYLLDDVKEVLEKLPDP</sequence>
<dbReference type="Gene3D" id="3.30.40.10">
    <property type="entry name" value="Zinc/RING finger domain, C3HC4 (zinc finger)"/>
    <property type="match status" value="1"/>
</dbReference>
<dbReference type="InterPro" id="IPR001841">
    <property type="entry name" value="Znf_RING"/>
</dbReference>
<proteinExistence type="predicted"/>
<feature type="compositionally biased region" description="Low complexity" evidence="6">
    <location>
        <begin position="312"/>
        <end position="322"/>
    </location>
</feature>